<dbReference type="Gramene" id="Bo9g046640.1">
    <property type="protein sequence ID" value="Bo9g046640.1"/>
    <property type="gene ID" value="Bo9g046640"/>
</dbReference>
<evidence type="ECO:0000313" key="5">
    <source>
        <dbReference type="Proteomes" id="UP000032141"/>
    </source>
</evidence>
<dbReference type="InterPro" id="IPR000719">
    <property type="entry name" value="Prot_kinase_dom"/>
</dbReference>
<dbReference type="InterPro" id="IPR011009">
    <property type="entry name" value="Kinase-like_dom_sf"/>
</dbReference>
<organism evidence="4 5">
    <name type="scientific">Brassica oleracea var. oleracea</name>
    <dbReference type="NCBI Taxonomy" id="109376"/>
    <lineage>
        <taxon>Eukaryota</taxon>
        <taxon>Viridiplantae</taxon>
        <taxon>Streptophyta</taxon>
        <taxon>Embryophyta</taxon>
        <taxon>Tracheophyta</taxon>
        <taxon>Spermatophyta</taxon>
        <taxon>Magnoliopsida</taxon>
        <taxon>eudicotyledons</taxon>
        <taxon>Gunneridae</taxon>
        <taxon>Pentapetalae</taxon>
        <taxon>rosids</taxon>
        <taxon>malvids</taxon>
        <taxon>Brassicales</taxon>
        <taxon>Brassicaceae</taxon>
        <taxon>Brassiceae</taxon>
        <taxon>Brassica</taxon>
    </lineage>
</organism>
<dbReference type="GO" id="GO:0004672">
    <property type="term" value="F:protein kinase activity"/>
    <property type="evidence" value="ECO:0007669"/>
    <property type="project" value="InterPro"/>
</dbReference>
<dbReference type="Proteomes" id="UP000032141">
    <property type="component" value="Chromosome C9"/>
</dbReference>
<protein>
    <recommendedName>
        <fullName evidence="3">Protein kinase domain-containing protein</fullName>
    </recommendedName>
</protein>
<name>A0A0D3E5I0_BRAOL</name>
<dbReference type="OMA" id="YIHSANF"/>
<dbReference type="Gene3D" id="3.30.200.20">
    <property type="entry name" value="Phosphorylase Kinase, domain 1"/>
    <property type="match status" value="1"/>
</dbReference>
<dbReference type="SMART" id="SM00220">
    <property type="entry name" value="S_TKc"/>
    <property type="match status" value="1"/>
</dbReference>
<accession>A0A0D3E5I0</accession>
<reference evidence="4" key="2">
    <citation type="submission" date="2015-03" db="UniProtKB">
        <authorList>
            <consortium name="EnsemblPlants"/>
        </authorList>
    </citation>
    <scope>IDENTIFICATION</scope>
</reference>
<evidence type="ECO:0000259" key="3">
    <source>
        <dbReference type="PROSITE" id="PS50011"/>
    </source>
</evidence>
<dbReference type="Gene3D" id="1.10.510.10">
    <property type="entry name" value="Transferase(Phosphotransferase) domain 1"/>
    <property type="match status" value="2"/>
</dbReference>
<dbReference type="GO" id="GO:0005524">
    <property type="term" value="F:ATP binding"/>
    <property type="evidence" value="ECO:0007669"/>
    <property type="project" value="UniProtKB-KW"/>
</dbReference>
<dbReference type="InterPro" id="IPR050117">
    <property type="entry name" value="MAPK"/>
</dbReference>
<proteinExistence type="predicted"/>
<evidence type="ECO:0000256" key="2">
    <source>
        <dbReference type="ARBA" id="ARBA00022840"/>
    </source>
</evidence>
<sequence length="175" mass="19686">MATQVDPPNGVKNQGKHYFSMWQTLFEIDTEYVSITPIGRGASGVVCSSVNKETDERVAINKIHNVFELLRGLKYIHSANFLHRDLKPANRYVESLPYSQGISFSRLYPNSHVLALICFRRCSFLTHPSKRISVTEALQHPYLAPLYDPSSNPPAEVPIDLDVDVDEDEDLGALL</sequence>
<evidence type="ECO:0000313" key="4">
    <source>
        <dbReference type="EnsemblPlants" id="Bo9g046640.1"/>
    </source>
</evidence>
<dbReference type="AlphaFoldDB" id="A0A0D3E5I0"/>
<dbReference type="STRING" id="109376.A0A0D3E5I0"/>
<dbReference type="SUPFAM" id="SSF56112">
    <property type="entry name" value="Protein kinase-like (PK-like)"/>
    <property type="match status" value="1"/>
</dbReference>
<dbReference type="HOGENOM" id="CLU_1534688_0_0_1"/>
<keyword evidence="1" id="KW-0547">Nucleotide-binding</keyword>
<dbReference type="EnsemblPlants" id="Bo9g046640.1">
    <property type="protein sequence ID" value="Bo9g046640.1"/>
    <property type="gene ID" value="Bo9g046640"/>
</dbReference>
<reference evidence="4 5" key="1">
    <citation type="journal article" date="2014" name="Genome Biol.">
        <title>Transcriptome and methylome profiling reveals relics of genome dominance in the mesopolyploid Brassica oleracea.</title>
        <authorList>
            <person name="Parkin I.A."/>
            <person name="Koh C."/>
            <person name="Tang H."/>
            <person name="Robinson S.J."/>
            <person name="Kagale S."/>
            <person name="Clarke W.E."/>
            <person name="Town C.D."/>
            <person name="Nixon J."/>
            <person name="Krishnakumar V."/>
            <person name="Bidwell S.L."/>
            <person name="Denoeud F."/>
            <person name="Belcram H."/>
            <person name="Links M.G."/>
            <person name="Just J."/>
            <person name="Clarke C."/>
            <person name="Bender T."/>
            <person name="Huebert T."/>
            <person name="Mason A.S."/>
            <person name="Pires J.C."/>
            <person name="Barker G."/>
            <person name="Moore J."/>
            <person name="Walley P.G."/>
            <person name="Manoli S."/>
            <person name="Batley J."/>
            <person name="Edwards D."/>
            <person name="Nelson M.N."/>
            <person name="Wang X."/>
            <person name="Paterson A.H."/>
            <person name="King G."/>
            <person name="Bancroft I."/>
            <person name="Chalhoub B."/>
            <person name="Sharpe A.G."/>
        </authorList>
    </citation>
    <scope>NUCLEOTIDE SEQUENCE</scope>
    <source>
        <strain evidence="4 5">cv. TO1000</strain>
    </source>
</reference>
<feature type="domain" description="Protein kinase" evidence="3">
    <location>
        <begin position="1"/>
        <end position="175"/>
    </location>
</feature>
<dbReference type="PANTHER" id="PTHR24055">
    <property type="entry name" value="MITOGEN-ACTIVATED PROTEIN KINASE"/>
    <property type="match status" value="1"/>
</dbReference>
<keyword evidence="5" id="KW-1185">Reference proteome</keyword>
<dbReference type="PROSITE" id="PS50011">
    <property type="entry name" value="PROTEIN_KINASE_DOM"/>
    <property type="match status" value="1"/>
</dbReference>
<evidence type="ECO:0000256" key="1">
    <source>
        <dbReference type="ARBA" id="ARBA00022741"/>
    </source>
</evidence>
<keyword evidence="2" id="KW-0067">ATP-binding</keyword>
<dbReference type="eggNOG" id="KOG0660">
    <property type="taxonomic scope" value="Eukaryota"/>
</dbReference>